<dbReference type="GO" id="GO:0003911">
    <property type="term" value="F:DNA ligase (NAD+) activity"/>
    <property type="evidence" value="ECO:0007669"/>
    <property type="project" value="UniProtKB-EC"/>
</dbReference>
<dbReference type="Gene3D" id="6.20.10.30">
    <property type="match status" value="1"/>
</dbReference>
<dbReference type="PIRSF" id="PIRSF001604">
    <property type="entry name" value="LigA"/>
    <property type="match status" value="1"/>
</dbReference>
<keyword evidence="5" id="KW-0479">Metal-binding</keyword>
<dbReference type="InterPro" id="IPR018239">
    <property type="entry name" value="DNA_ligase_AS"/>
</dbReference>
<gene>
    <name evidence="13" type="ORF">UFOPK2373_00065</name>
</gene>
<dbReference type="HAMAP" id="MF_01588">
    <property type="entry name" value="DNA_ligase_A"/>
    <property type="match status" value="1"/>
</dbReference>
<dbReference type="PROSITE" id="PS01055">
    <property type="entry name" value="DNA_LIGASE_N1"/>
    <property type="match status" value="1"/>
</dbReference>
<dbReference type="PROSITE" id="PS50172">
    <property type="entry name" value="BRCT"/>
    <property type="match status" value="1"/>
</dbReference>
<evidence type="ECO:0000256" key="1">
    <source>
        <dbReference type="ARBA" id="ARBA00001946"/>
    </source>
</evidence>
<evidence type="ECO:0000256" key="9">
    <source>
        <dbReference type="ARBA" id="ARBA00023027"/>
    </source>
</evidence>
<dbReference type="NCBIfam" id="NF005932">
    <property type="entry name" value="PRK07956.1"/>
    <property type="match status" value="1"/>
</dbReference>
<evidence type="ECO:0000256" key="5">
    <source>
        <dbReference type="ARBA" id="ARBA00022723"/>
    </source>
</evidence>
<keyword evidence="7" id="KW-0862">Zinc</keyword>
<protein>
    <recommendedName>
        <fullName evidence="2">DNA ligase (NAD(+))</fullName>
        <ecNumber evidence="2">6.5.1.2</ecNumber>
    </recommendedName>
</protein>
<evidence type="ECO:0000256" key="4">
    <source>
        <dbReference type="ARBA" id="ARBA00022705"/>
    </source>
</evidence>
<dbReference type="CDD" id="cd17748">
    <property type="entry name" value="BRCT_DNA_ligase_like"/>
    <property type="match status" value="1"/>
</dbReference>
<feature type="domain" description="BRCT" evidence="12">
    <location>
        <begin position="624"/>
        <end position="702"/>
    </location>
</feature>
<evidence type="ECO:0000256" key="7">
    <source>
        <dbReference type="ARBA" id="ARBA00022833"/>
    </source>
</evidence>
<keyword evidence="3" id="KW-0436">Ligase</keyword>
<dbReference type="GO" id="GO:0046872">
    <property type="term" value="F:metal ion binding"/>
    <property type="evidence" value="ECO:0007669"/>
    <property type="project" value="UniProtKB-KW"/>
</dbReference>
<dbReference type="FunFam" id="2.40.50.140:FF:000012">
    <property type="entry name" value="DNA ligase"/>
    <property type="match status" value="1"/>
</dbReference>
<dbReference type="InterPro" id="IPR012340">
    <property type="entry name" value="NA-bd_OB-fold"/>
</dbReference>
<dbReference type="Gene3D" id="3.40.50.10190">
    <property type="entry name" value="BRCT domain"/>
    <property type="match status" value="1"/>
</dbReference>
<dbReference type="InterPro" id="IPR010994">
    <property type="entry name" value="RuvA_2-like"/>
</dbReference>
<evidence type="ECO:0000256" key="11">
    <source>
        <dbReference type="ARBA" id="ARBA00034005"/>
    </source>
</evidence>
<dbReference type="InterPro" id="IPR013839">
    <property type="entry name" value="DNAligase_adenylation"/>
</dbReference>
<dbReference type="Pfam" id="PF01653">
    <property type="entry name" value="DNA_ligase_aden"/>
    <property type="match status" value="1"/>
</dbReference>
<dbReference type="InterPro" id="IPR013840">
    <property type="entry name" value="DNAligase_N"/>
</dbReference>
<evidence type="ECO:0000256" key="8">
    <source>
        <dbReference type="ARBA" id="ARBA00022842"/>
    </source>
</evidence>
<dbReference type="EMBL" id="CAEZXL010000004">
    <property type="protein sequence ID" value="CAB4678236.1"/>
    <property type="molecule type" value="Genomic_DNA"/>
</dbReference>
<accession>A0A6J6MWD0</accession>
<name>A0A6J6MWD0_9ZZZZ</name>
<keyword evidence="9" id="KW-0520">NAD</keyword>
<dbReference type="PANTHER" id="PTHR23389">
    <property type="entry name" value="CHROMOSOME TRANSMISSION FIDELITY FACTOR 18"/>
    <property type="match status" value="1"/>
</dbReference>
<dbReference type="InterPro" id="IPR036420">
    <property type="entry name" value="BRCT_dom_sf"/>
</dbReference>
<comment type="catalytic activity">
    <reaction evidence="11">
        <text>NAD(+) + (deoxyribonucleotide)n-3'-hydroxyl + 5'-phospho-(deoxyribonucleotide)m = (deoxyribonucleotide)n+m + AMP + beta-nicotinamide D-nucleotide.</text>
        <dbReference type="EC" id="6.5.1.2"/>
    </reaction>
</comment>
<dbReference type="Pfam" id="PF03120">
    <property type="entry name" value="OB_DNA_ligase"/>
    <property type="match status" value="1"/>
</dbReference>
<evidence type="ECO:0000256" key="3">
    <source>
        <dbReference type="ARBA" id="ARBA00022598"/>
    </source>
</evidence>
<evidence type="ECO:0000259" key="12">
    <source>
        <dbReference type="PROSITE" id="PS50172"/>
    </source>
</evidence>
<dbReference type="InterPro" id="IPR004150">
    <property type="entry name" value="NAD_DNA_ligase_OB"/>
</dbReference>
<dbReference type="SMART" id="SM00532">
    <property type="entry name" value="LIGANc"/>
    <property type="match status" value="1"/>
</dbReference>
<keyword evidence="10" id="KW-0234">DNA repair</keyword>
<dbReference type="SUPFAM" id="SSF47781">
    <property type="entry name" value="RuvA domain 2-like"/>
    <property type="match status" value="1"/>
</dbReference>
<reference evidence="13" key="1">
    <citation type="submission" date="2020-05" db="EMBL/GenBank/DDBJ databases">
        <authorList>
            <person name="Chiriac C."/>
            <person name="Salcher M."/>
            <person name="Ghai R."/>
            <person name="Kavagutti S V."/>
        </authorList>
    </citation>
    <scope>NUCLEOTIDE SEQUENCE</scope>
</reference>
<sequence length="702" mass="76402">MPQNPAERIAFLVDEINKHRRAYYQENTIVISDAEYDSLMKELELLESKHPELITGDSPTQSVGGSANEAFSPVEHLDRMWSLDNSFNEDELKAWANRVGDQKFLCELKIDGLAINLRYEKGSLVSAATRGDGVVGEDVTNNVRTIKQIPQQLKGKGHPNVVEIRGEIFFGVADFAKLNEGLVAEGKAPFANPRNSASGSLRQKDPKVTASRPLQMLVHGVGAWPDAPFKNQSELYELLKSWGLPTSSRYEVVDSIEGVIKYINNFQIHRHDLEHEIDGVVVKVDSLAAQAELGYTARAPRWAIAFKYPPEQVNTKLVDIRVSVGRTGRATPYAVVEPVKVAGSTVEFATLHNQDVVKAKGVLIGDTVVLRKAGDVIPEILGPVVELRTGKEKAFVMPSNCPDCGAKLAPASEGDVDLRCQNSEHCPAQLRERVAYIGSRGVLDIEALGYVAAVALTQPLEPAEPPLKSEANLFDLKLEQLLPIRAHVLDPDTGLPKLDEEGNPKIVEFFKKKDGTPAEVAHKLLKNLEEAKTRPLWRILVALSIRHVGPVAARSLATHFGSLDRIFAASEDELSQVDGVGTILAQSLLDWIKLDWHKNLVESWRKSGVLLEIPGHEGPGANVVADGIFTGMSIVVTGTLANYTREQIEELIISNGGKAASSVSKNTAFVVAGANAGSKLAKAESLNVPVISEEDFAAKLTS</sequence>
<dbReference type="SUPFAM" id="SSF50249">
    <property type="entry name" value="Nucleic acid-binding proteins"/>
    <property type="match status" value="1"/>
</dbReference>
<keyword evidence="4" id="KW-0235">DNA replication</keyword>
<dbReference type="InterPro" id="IPR004149">
    <property type="entry name" value="Znf_DNAligase_C4"/>
</dbReference>
<dbReference type="InterPro" id="IPR001357">
    <property type="entry name" value="BRCT_dom"/>
</dbReference>
<evidence type="ECO:0000256" key="10">
    <source>
        <dbReference type="ARBA" id="ARBA00023204"/>
    </source>
</evidence>
<dbReference type="FunFam" id="1.10.150.20:FF:000006">
    <property type="entry name" value="DNA ligase"/>
    <property type="match status" value="1"/>
</dbReference>
<dbReference type="GO" id="GO:0006260">
    <property type="term" value="P:DNA replication"/>
    <property type="evidence" value="ECO:0007669"/>
    <property type="project" value="UniProtKB-KW"/>
</dbReference>
<comment type="cofactor">
    <cofactor evidence="1">
        <name>Mg(2+)</name>
        <dbReference type="ChEBI" id="CHEBI:18420"/>
    </cofactor>
</comment>
<organism evidence="13">
    <name type="scientific">freshwater metagenome</name>
    <dbReference type="NCBI Taxonomy" id="449393"/>
    <lineage>
        <taxon>unclassified sequences</taxon>
        <taxon>metagenomes</taxon>
        <taxon>ecological metagenomes</taxon>
    </lineage>
</organism>
<dbReference type="NCBIfam" id="TIGR00575">
    <property type="entry name" value="dnlj"/>
    <property type="match status" value="1"/>
</dbReference>
<dbReference type="Gene3D" id="2.40.50.140">
    <property type="entry name" value="Nucleic acid-binding proteins"/>
    <property type="match status" value="1"/>
</dbReference>
<dbReference type="EC" id="6.5.1.2" evidence="2"/>
<dbReference type="SMART" id="SM00292">
    <property type="entry name" value="BRCT"/>
    <property type="match status" value="1"/>
</dbReference>
<dbReference type="Gene3D" id="1.10.150.20">
    <property type="entry name" value="5' to 3' exonuclease, C-terminal subdomain"/>
    <property type="match status" value="2"/>
</dbReference>
<proteinExistence type="inferred from homology"/>
<evidence type="ECO:0000313" key="13">
    <source>
        <dbReference type="EMBL" id="CAB4678236.1"/>
    </source>
</evidence>
<dbReference type="Pfam" id="PF03119">
    <property type="entry name" value="DNA_ligase_ZBD"/>
    <property type="match status" value="1"/>
</dbReference>
<dbReference type="GO" id="GO:0005829">
    <property type="term" value="C:cytosol"/>
    <property type="evidence" value="ECO:0007669"/>
    <property type="project" value="TreeGrafter"/>
</dbReference>
<dbReference type="SUPFAM" id="SSF52113">
    <property type="entry name" value="BRCT domain"/>
    <property type="match status" value="1"/>
</dbReference>
<dbReference type="Gene3D" id="1.10.287.610">
    <property type="entry name" value="Helix hairpin bin"/>
    <property type="match status" value="1"/>
</dbReference>
<dbReference type="InterPro" id="IPR041663">
    <property type="entry name" value="DisA/LigA_HHH"/>
</dbReference>
<dbReference type="Pfam" id="PF00533">
    <property type="entry name" value="BRCT"/>
    <property type="match status" value="1"/>
</dbReference>
<dbReference type="GO" id="GO:0006281">
    <property type="term" value="P:DNA repair"/>
    <property type="evidence" value="ECO:0007669"/>
    <property type="project" value="UniProtKB-KW"/>
</dbReference>
<evidence type="ECO:0000256" key="6">
    <source>
        <dbReference type="ARBA" id="ARBA00022763"/>
    </source>
</evidence>
<dbReference type="FunFam" id="3.30.470.30:FF:000001">
    <property type="entry name" value="DNA ligase"/>
    <property type="match status" value="1"/>
</dbReference>
<evidence type="ECO:0000256" key="2">
    <source>
        <dbReference type="ARBA" id="ARBA00012722"/>
    </source>
</evidence>
<dbReference type="CDD" id="cd00114">
    <property type="entry name" value="LIGANc"/>
    <property type="match status" value="1"/>
</dbReference>
<dbReference type="InterPro" id="IPR001679">
    <property type="entry name" value="DNA_ligase"/>
</dbReference>
<keyword evidence="8" id="KW-0460">Magnesium</keyword>
<dbReference type="Pfam" id="PF12826">
    <property type="entry name" value="HHH_2"/>
    <property type="match status" value="1"/>
</dbReference>
<dbReference type="Gene3D" id="3.30.470.30">
    <property type="entry name" value="DNA ligase/mRNA capping enzyme"/>
    <property type="match status" value="1"/>
</dbReference>
<dbReference type="SUPFAM" id="SSF56091">
    <property type="entry name" value="DNA ligase/mRNA capping enzyme, catalytic domain"/>
    <property type="match status" value="1"/>
</dbReference>
<dbReference type="AlphaFoldDB" id="A0A6J6MWD0"/>
<dbReference type="PANTHER" id="PTHR23389:SF9">
    <property type="entry name" value="DNA LIGASE"/>
    <property type="match status" value="1"/>
</dbReference>
<keyword evidence="6" id="KW-0227">DNA damage</keyword>